<geneLocation type="plasmid" evidence="1 2">
    <name>pJFP838A</name>
</geneLocation>
<sequence>MELNQLKRVGQCEWERVESLIKETIKKIGIEEKVGVRVPRDFNEFKLEFVGLSRASASKIVEEFNFDLSNYDMSINSYLDEFYYDCDFFDGKMVLDISIKEDKYKIINRLYKEIYSLDVEVIGEFCDEYYFGVVLK</sequence>
<keyword evidence="1" id="KW-0614">Plasmid</keyword>
<name>A0A140GQX9_CLOPF</name>
<reference evidence="1 2" key="1">
    <citation type="journal article" date="2016" name="PLoS ONE">
        <title>Plasmid Characterization and Chromosome Analysis of Two netF+ Clostridium perfringens Isolates Associated with Foal and Canine Necrotizing Enteritis.</title>
        <authorList>
            <person name="Mehdizadeh Gohari I."/>
            <person name="Kropinski A.M."/>
            <person name="Weese S.J."/>
            <person name="Parreira V.R."/>
            <person name="Whitehead A.E."/>
            <person name="Boerlin P."/>
            <person name="Prescott J.F."/>
        </authorList>
    </citation>
    <scope>NUCLEOTIDE SEQUENCE [LARGE SCALE GENOMIC DNA]</scope>
    <source>
        <strain evidence="1 2">JP838</strain>
        <plasmid evidence="2">Plasmid pJFP838A</plasmid>
    </source>
</reference>
<organism evidence="1 2">
    <name type="scientific">Clostridium perfringens</name>
    <dbReference type="NCBI Taxonomy" id="1502"/>
    <lineage>
        <taxon>Bacteria</taxon>
        <taxon>Bacillati</taxon>
        <taxon>Bacillota</taxon>
        <taxon>Clostridia</taxon>
        <taxon>Eubacteriales</taxon>
        <taxon>Clostridiaceae</taxon>
        <taxon>Clostridium</taxon>
    </lineage>
</organism>
<proteinExistence type="predicted"/>
<dbReference type="PATRIC" id="fig|1502.177.peg.3228"/>
<dbReference type="AlphaFoldDB" id="A0A140GQX9"/>
<dbReference type="Proteomes" id="UP000070260">
    <property type="component" value="Plasmid pJFP838A"/>
</dbReference>
<gene>
    <name evidence="1" type="ORF">JFP838_pA0022</name>
</gene>
<dbReference type="RefSeq" id="WP_061429549.1">
    <property type="nucleotide sequence ID" value="NZ_CATNZX010000001.1"/>
</dbReference>
<dbReference type="EMBL" id="CP013615">
    <property type="protein sequence ID" value="AMN30938.1"/>
    <property type="molecule type" value="Genomic_DNA"/>
</dbReference>
<accession>A0A140GQX9</accession>
<evidence type="ECO:0000313" key="2">
    <source>
        <dbReference type="Proteomes" id="UP000070260"/>
    </source>
</evidence>
<protein>
    <submittedName>
        <fullName evidence="1">Uncharacterized protein</fullName>
    </submittedName>
</protein>
<evidence type="ECO:0000313" key="1">
    <source>
        <dbReference type="EMBL" id="AMN30938.1"/>
    </source>
</evidence>